<evidence type="ECO:0000256" key="2">
    <source>
        <dbReference type="ARBA" id="ARBA00006577"/>
    </source>
</evidence>
<accession>A0A3B7MX40</accession>
<comment type="similarity">
    <text evidence="2 6">Belongs to the FKBP-type PPIase family.</text>
</comment>
<name>A0A3B7MX40_9BACT</name>
<evidence type="ECO:0000313" key="8">
    <source>
        <dbReference type="EMBL" id="AXY74931.1"/>
    </source>
</evidence>
<dbReference type="InterPro" id="IPR046357">
    <property type="entry name" value="PPIase_dom_sf"/>
</dbReference>
<protein>
    <recommendedName>
        <fullName evidence="6">Peptidyl-prolyl cis-trans isomerase</fullName>
        <ecNumber evidence="6">5.2.1.8</ecNumber>
    </recommendedName>
</protein>
<keyword evidence="9" id="KW-1185">Reference proteome</keyword>
<dbReference type="Pfam" id="PF00254">
    <property type="entry name" value="FKBP_C"/>
    <property type="match status" value="1"/>
</dbReference>
<evidence type="ECO:0000256" key="6">
    <source>
        <dbReference type="RuleBase" id="RU003915"/>
    </source>
</evidence>
<evidence type="ECO:0000313" key="9">
    <source>
        <dbReference type="Proteomes" id="UP000263900"/>
    </source>
</evidence>
<evidence type="ECO:0000256" key="3">
    <source>
        <dbReference type="ARBA" id="ARBA00023110"/>
    </source>
</evidence>
<dbReference type="PANTHER" id="PTHR43811">
    <property type="entry name" value="FKBP-TYPE PEPTIDYL-PROLYL CIS-TRANS ISOMERASE FKPA"/>
    <property type="match status" value="1"/>
</dbReference>
<evidence type="ECO:0000259" key="7">
    <source>
        <dbReference type="PROSITE" id="PS50059"/>
    </source>
</evidence>
<dbReference type="InterPro" id="IPR001179">
    <property type="entry name" value="PPIase_FKBP_dom"/>
</dbReference>
<dbReference type="Gene3D" id="3.10.50.40">
    <property type="match status" value="1"/>
</dbReference>
<reference evidence="8 9" key="1">
    <citation type="submission" date="2018-09" db="EMBL/GenBank/DDBJ databases">
        <title>Genome sequencing of strain 6GH32-13.</title>
        <authorList>
            <person name="Weon H.-Y."/>
            <person name="Heo J."/>
            <person name="Kwon S.-W."/>
        </authorList>
    </citation>
    <scope>NUCLEOTIDE SEQUENCE [LARGE SCALE GENOMIC DNA]</scope>
    <source>
        <strain evidence="8 9">5GH32-13</strain>
    </source>
</reference>
<dbReference type="EMBL" id="CP032157">
    <property type="protein sequence ID" value="AXY74931.1"/>
    <property type="molecule type" value="Genomic_DNA"/>
</dbReference>
<dbReference type="PROSITE" id="PS51257">
    <property type="entry name" value="PROKAR_LIPOPROTEIN"/>
    <property type="match status" value="1"/>
</dbReference>
<dbReference type="PROSITE" id="PS50059">
    <property type="entry name" value="FKBP_PPIASE"/>
    <property type="match status" value="1"/>
</dbReference>
<dbReference type="EC" id="5.2.1.8" evidence="6"/>
<dbReference type="Proteomes" id="UP000263900">
    <property type="component" value="Chromosome"/>
</dbReference>
<organism evidence="8 9">
    <name type="scientific">Paraflavitalea soli</name>
    <dbReference type="NCBI Taxonomy" id="2315862"/>
    <lineage>
        <taxon>Bacteria</taxon>
        <taxon>Pseudomonadati</taxon>
        <taxon>Bacteroidota</taxon>
        <taxon>Chitinophagia</taxon>
        <taxon>Chitinophagales</taxon>
        <taxon>Chitinophagaceae</taxon>
        <taxon>Paraflavitalea</taxon>
    </lineage>
</organism>
<evidence type="ECO:0000256" key="4">
    <source>
        <dbReference type="ARBA" id="ARBA00023235"/>
    </source>
</evidence>
<sequence length="159" mass="16879">MRLFSIVFSVVMALALTGCSKKDKGGCTPTSATEDDAKMQAYITANGVTATKDASGMYYQIIDPGTGTAPTVSSVVVVKYAGKLTNNTVFDSNNSLEYPLNRLILGWQIGIPKIKKGGKIKLIIPPSLAYGCDDIKDGNTVVLPGNSVLVFDVELLDVK</sequence>
<evidence type="ECO:0000256" key="5">
    <source>
        <dbReference type="PROSITE-ProRule" id="PRU00277"/>
    </source>
</evidence>
<evidence type="ECO:0000256" key="1">
    <source>
        <dbReference type="ARBA" id="ARBA00000971"/>
    </source>
</evidence>
<proteinExistence type="inferred from homology"/>
<dbReference type="KEGG" id="pseg:D3H65_13440"/>
<dbReference type="SUPFAM" id="SSF54534">
    <property type="entry name" value="FKBP-like"/>
    <property type="match status" value="1"/>
</dbReference>
<gene>
    <name evidence="8" type="ORF">D3H65_13440</name>
</gene>
<dbReference type="GO" id="GO:0003755">
    <property type="term" value="F:peptidyl-prolyl cis-trans isomerase activity"/>
    <property type="evidence" value="ECO:0007669"/>
    <property type="project" value="UniProtKB-UniRule"/>
</dbReference>
<keyword evidence="4 5" id="KW-0413">Isomerase</keyword>
<feature type="domain" description="PPIase FKBP-type" evidence="7">
    <location>
        <begin position="73"/>
        <end position="159"/>
    </location>
</feature>
<dbReference type="AlphaFoldDB" id="A0A3B7MX40"/>
<dbReference type="PANTHER" id="PTHR43811:SF19">
    <property type="entry name" value="39 KDA FK506-BINDING NUCLEAR PROTEIN"/>
    <property type="match status" value="1"/>
</dbReference>
<keyword evidence="3 5" id="KW-0697">Rotamase</keyword>
<dbReference type="OrthoDB" id="9814548at2"/>
<comment type="catalytic activity">
    <reaction evidence="1 5 6">
        <text>[protein]-peptidylproline (omega=180) = [protein]-peptidylproline (omega=0)</text>
        <dbReference type="Rhea" id="RHEA:16237"/>
        <dbReference type="Rhea" id="RHEA-COMP:10747"/>
        <dbReference type="Rhea" id="RHEA-COMP:10748"/>
        <dbReference type="ChEBI" id="CHEBI:83833"/>
        <dbReference type="ChEBI" id="CHEBI:83834"/>
        <dbReference type="EC" id="5.2.1.8"/>
    </reaction>
</comment>
<dbReference type="RefSeq" id="WP_119050814.1">
    <property type="nucleotide sequence ID" value="NZ_CP032157.1"/>
</dbReference>